<evidence type="ECO:0000313" key="4">
    <source>
        <dbReference type="Proteomes" id="UP000248764"/>
    </source>
</evidence>
<dbReference type="AlphaFoldDB" id="A0A2W2CN68"/>
<accession>A0A2W2CN68</accession>
<keyword evidence="4" id="KW-1185">Reference proteome</keyword>
<gene>
    <name evidence="3" type="ORF">C1I92_20075</name>
</gene>
<comment type="caution">
    <text evidence="3">The sequence shown here is derived from an EMBL/GenBank/DDBJ whole genome shotgun (WGS) entry which is preliminary data.</text>
</comment>
<keyword evidence="2" id="KW-0472">Membrane</keyword>
<protein>
    <submittedName>
        <fullName evidence="3">Uncharacterized protein</fullName>
    </submittedName>
</protein>
<dbReference type="EMBL" id="POTW01000053">
    <property type="protein sequence ID" value="PZF81663.1"/>
    <property type="molecule type" value="Genomic_DNA"/>
</dbReference>
<feature type="transmembrane region" description="Helical" evidence="2">
    <location>
        <begin position="37"/>
        <end position="57"/>
    </location>
</feature>
<evidence type="ECO:0000256" key="2">
    <source>
        <dbReference type="SAM" id="Phobius"/>
    </source>
</evidence>
<dbReference type="Proteomes" id="UP000248764">
    <property type="component" value="Unassembled WGS sequence"/>
</dbReference>
<keyword evidence="2" id="KW-0812">Transmembrane</keyword>
<sequence>MEEFLRESMKAEVQALPMPPGLAAAARRRLRRRRATAVGASVVAASVAIGLGVATTIGGETPEPVATAPAETHPLPDSGWPGSGLAGQARIEGVLAATEDGCFYLELDDGLHPVSLLWPQGWSWSERPDGTLVVLTDRGYPVLSPGDRIEFGGGFTTNEPDEPDPCGVGARGAAPMNSVPRKLP</sequence>
<evidence type="ECO:0000256" key="1">
    <source>
        <dbReference type="SAM" id="MobiDB-lite"/>
    </source>
</evidence>
<name>A0A2W2CN68_9ACTN</name>
<proteinExistence type="predicted"/>
<keyword evidence="2" id="KW-1133">Transmembrane helix</keyword>
<evidence type="ECO:0000313" key="3">
    <source>
        <dbReference type="EMBL" id="PZF81663.1"/>
    </source>
</evidence>
<reference evidence="3 4" key="1">
    <citation type="submission" date="2018-01" db="EMBL/GenBank/DDBJ databases">
        <title>Draft genome sequence of Jiangella sp. GTF31.</title>
        <authorList>
            <person name="Sahin N."/>
            <person name="Ay H."/>
            <person name="Saygin H."/>
        </authorList>
    </citation>
    <scope>NUCLEOTIDE SEQUENCE [LARGE SCALE GENOMIC DNA]</scope>
    <source>
        <strain evidence="3 4">GTF31</strain>
    </source>
</reference>
<organism evidence="3 4">
    <name type="scientific">Jiangella anatolica</name>
    <dbReference type="NCBI Taxonomy" id="2670374"/>
    <lineage>
        <taxon>Bacteria</taxon>
        <taxon>Bacillati</taxon>
        <taxon>Actinomycetota</taxon>
        <taxon>Actinomycetes</taxon>
        <taxon>Jiangellales</taxon>
        <taxon>Jiangellaceae</taxon>
        <taxon>Jiangella</taxon>
    </lineage>
</organism>
<feature type="region of interest" description="Disordered" evidence="1">
    <location>
        <begin position="156"/>
        <end position="184"/>
    </location>
</feature>